<keyword evidence="3" id="KW-1185">Reference proteome</keyword>
<feature type="transmembrane region" description="Helical" evidence="1">
    <location>
        <begin position="107"/>
        <end position="128"/>
    </location>
</feature>
<comment type="caution">
    <text evidence="2">The sequence shown here is derived from an EMBL/GenBank/DDBJ whole genome shotgun (WGS) entry which is preliminary data.</text>
</comment>
<feature type="transmembrane region" description="Helical" evidence="1">
    <location>
        <begin position="349"/>
        <end position="367"/>
    </location>
</feature>
<feature type="transmembrane region" description="Helical" evidence="1">
    <location>
        <begin position="51"/>
        <end position="70"/>
    </location>
</feature>
<evidence type="ECO:0000313" key="2">
    <source>
        <dbReference type="EMBL" id="PWJ63215.1"/>
    </source>
</evidence>
<feature type="transmembrane region" description="Helical" evidence="1">
    <location>
        <begin position="174"/>
        <end position="194"/>
    </location>
</feature>
<feature type="transmembrane region" description="Helical" evidence="1">
    <location>
        <begin position="248"/>
        <end position="267"/>
    </location>
</feature>
<feature type="transmembrane region" description="Helical" evidence="1">
    <location>
        <begin position="373"/>
        <end position="391"/>
    </location>
</feature>
<accession>A0ABX5LB54</accession>
<evidence type="ECO:0000313" key="3">
    <source>
        <dbReference type="Proteomes" id="UP000245674"/>
    </source>
</evidence>
<protein>
    <submittedName>
        <fullName evidence="2">MFS family arabinose efflux permease</fullName>
    </submittedName>
</protein>
<dbReference type="Proteomes" id="UP000245674">
    <property type="component" value="Unassembled WGS sequence"/>
</dbReference>
<feature type="transmembrane region" description="Helical" evidence="1">
    <location>
        <begin position="215"/>
        <end position="242"/>
    </location>
</feature>
<evidence type="ECO:0000256" key="1">
    <source>
        <dbReference type="SAM" id="Phobius"/>
    </source>
</evidence>
<feature type="transmembrane region" description="Helical" evidence="1">
    <location>
        <begin position="82"/>
        <end position="101"/>
    </location>
</feature>
<feature type="transmembrane region" description="Helical" evidence="1">
    <location>
        <begin position="279"/>
        <end position="298"/>
    </location>
</feature>
<dbReference type="RefSeq" id="WP_127843921.1">
    <property type="nucleotide sequence ID" value="NZ_QGDV01000008.1"/>
</dbReference>
<keyword evidence="1" id="KW-0472">Membrane</keyword>
<sequence length="407" mass="42492">MSSRPLSDGLPSTAGSTRRAIALITTYRIVSRAYFHVPVVAVFLLARGYSILSVAALLALYGLVAALADGPLSPLTSRLSSAGALVLGESLKILGLLVLVLDADPVAVVMSQFLAGCGFALTAGRDAALASSLRAGADARRQETTVQSGMFLASFGAGVVGASTLALWDRLPFLLSALVSCCALAVVLASRLTLRRKVSFGARARSLRPLGVPAAVRFWSLYYSLNRAVLLATYTFVVPLLLFTEFRLSLPTFGLVLGLYTLAGLAAARLSPRIAGTPLVFRLTAFTQIIGLSVLTLGDFGAAVAGLALLGIAGGFVRPATMIALAPAMEELDDTARVAVMRGLERHQGILQAILLLGAGMLVPLAGTARPTLILFVVLAVIAQTIGALFLKRVEKRTSALTGMSER</sequence>
<feature type="transmembrane region" description="Helical" evidence="1">
    <location>
        <begin position="304"/>
        <end position="328"/>
    </location>
</feature>
<organism evidence="2 3">
    <name type="scientific">Rathayibacter iranicus NCPPB 2253 = VKM Ac-1602</name>
    <dbReference type="NCBI Taxonomy" id="1328868"/>
    <lineage>
        <taxon>Bacteria</taxon>
        <taxon>Bacillati</taxon>
        <taxon>Actinomycetota</taxon>
        <taxon>Actinomycetes</taxon>
        <taxon>Micrococcales</taxon>
        <taxon>Microbacteriaceae</taxon>
        <taxon>Rathayibacter</taxon>
    </lineage>
</organism>
<proteinExistence type="predicted"/>
<feature type="transmembrane region" description="Helical" evidence="1">
    <location>
        <begin position="149"/>
        <end position="168"/>
    </location>
</feature>
<gene>
    <name evidence="2" type="ORF">B0H03_10818</name>
</gene>
<reference evidence="2 3" key="1">
    <citation type="submission" date="2018-03" db="EMBL/GenBank/DDBJ databases">
        <title>Genomic Encyclopedia of Type Strains, Phase III (KMG-III): the genomes of soil and plant-associated and newly described type strains.</title>
        <authorList>
            <person name="Whitman W."/>
        </authorList>
    </citation>
    <scope>NUCLEOTIDE SEQUENCE [LARGE SCALE GENOMIC DNA]</scope>
    <source>
        <strain evidence="2 3">VKM Ac-1602</strain>
    </source>
</reference>
<dbReference type="Gene3D" id="1.20.1250.20">
    <property type="entry name" value="MFS general substrate transporter like domains"/>
    <property type="match status" value="1"/>
</dbReference>
<keyword evidence="1" id="KW-0812">Transmembrane</keyword>
<dbReference type="EMBL" id="QGDV01000008">
    <property type="protein sequence ID" value="PWJ63215.1"/>
    <property type="molecule type" value="Genomic_DNA"/>
</dbReference>
<dbReference type="SUPFAM" id="SSF103473">
    <property type="entry name" value="MFS general substrate transporter"/>
    <property type="match status" value="1"/>
</dbReference>
<keyword evidence="1" id="KW-1133">Transmembrane helix</keyword>
<name>A0ABX5LB54_9MICO</name>
<dbReference type="InterPro" id="IPR036259">
    <property type="entry name" value="MFS_trans_sf"/>
</dbReference>